<reference evidence="5 6" key="1">
    <citation type="submission" date="2018-03" db="EMBL/GenBank/DDBJ databases">
        <authorList>
            <person name="Keele B.F."/>
        </authorList>
    </citation>
    <scope>NUCLEOTIDE SEQUENCE [LARGE SCALE GENOMIC DNA]</scope>
    <source>
        <strain evidence="5 6">CECT 8626</strain>
    </source>
</reference>
<dbReference type="SUPFAM" id="SSF55136">
    <property type="entry name" value="Probable bacterial effector-binding domain"/>
    <property type="match status" value="1"/>
</dbReference>
<dbReference type="InterPro" id="IPR018062">
    <property type="entry name" value="HTH_AraC-typ_CS"/>
</dbReference>
<evidence type="ECO:0000256" key="1">
    <source>
        <dbReference type="ARBA" id="ARBA00023015"/>
    </source>
</evidence>
<dbReference type="PROSITE" id="PS00041">
    <property type="entry name" value="HTH_ARAC_FAMILY_1"/>
    <property type="match status" value="1"/>
</dbReference>
<dbReference type="GO" id="GO:0003700">
    <property type="term" value="F:DNA-binding transcription factor activity"/>
    <property type="evidence" value="ECO:0007669"/>
    <property type="project" value="InterPro"/>
</dbReference>
<dbReference type="SMART" id="SM00871">
    <property type="entry name" value="AraC_E_bind"/>
    <property type="match status" value="1"/>
</dbReference>
<dbReference type="InterPro" id="IPR050959">
    <property type="entry name" value="MarA-like"/>
</dbReference>
<evidence type="ECO:0000259" key="4">
    <source>
        <dbReference type="PROSITE" id="PS01124"/>
    </source>
</evidence>
<evidence type="ECO:0000313" key="6">
    <source>
        <dbReference type="Proteomes" id="UP000244924"/>
    </source>
</evidence>
<dbReference type="SUPFAM" id="SSF46689">
    <property type="entry name" value="Homeodomain-like"/>
    <property type="match status" value="2"/>
</dbReference>
<dbReference type="InterPro" id="IPR011256">
    <property type="entry name" value="Reg_factor_effector_dom_sf"/>
</dbReference>
<dbReference type="SMART" id="SM00342">
    <property type="entry name" value="HTH_ARAC"/>
    <property type="match status" value="1"/>
</dbReference>
<dbReference type="PROSITE" id="PS01124">
    <property type="entry name" value="HTH_ARAC_FAMILY_2"/>
    <property type="match status" value="1"/>
</dbReference>
<proteinExistence type="predicted"/>
<dbReference type="Proteomes" id="UP000244924">
    <property type="component" value="Unassembled WGS sequence"/>
</dbReference>
<dbReference type="InterPro" id="IPR018060">
    <property type="entry name" value="HTH_AraC"/>
</dbReference>
<dbReference type="Gene3D" id="3.20.80.10">
    <property type="entry name" value="Regulatory factor, effector binding domain"/>
    <property type="match status" value="1"/>
</dbReference>
<name>A0A2R8BN70_9RHOB</name>
<keyword evidence="3" id="KW-0804">Transcription</keyword>
<dbReference type="PANTHER" id="PTHR47504:SF5">
    <property type="entry name" value="RIGHT ORIGIN-BINDING PROTEIN"/>
    <property type="match status" value="1"/>
</dbReference>
<accession>A0A2R8BN70</accession>
<evidence type="ECO:0000313" key="5">
    <source>
        <dbReference type="EMBL" id="SPH24812.1"/>
    </source>
</evidence>
<protein>
    <submittedName>
        <fullName evidence="5">Transposon Tn10 TetD protein</fullName>
    </submittedName>
</protein>
<gene>
    <name evidence="5" type="primary">tetD</name>
    <name evidence="5" type="ORF">DEA8626_03845</name>
</gene>
<dbReference type="PANTHER" id="PTHR47504">
    <property type="entry name" value="RIGHT ORIGIN-BINDING PROTEIN"/>
    <property type="match status" value="1"/>
</dbReference>
<dbReference type="OrthoDB" id="9783876at2"/>
<dbReference type="EMBL" id="OMOQ01000005">
    <property type="protein sequence ID" value="SPH24812.1"/>
    <property type="molecule type" value="Genomic_DNA"/>
</dbReference>
<evidence type="ECO:0000256" key="2">
    <source>
        <dbReference type="ARBA" id="ARBA00023125"/>
    </source>
</evidence>
<keyword evidence="6" id="KW-1185">Reference proteome</keyword>
<dbReference type="Gene3D" id="1.10.10.60">
    <property type="entry name" value="Homeodomain-like"/>
    <property type="match status" value="2"/>
</dbReference>
<dbReference type="InterPro" id="IPR009057">
    <property type="entry name" value="Homeodomain-like_sf"/>
</dbReference>
<dbReference type="Pfam" id="PF12833">
    <property type="entry name" value="HTH_18"/>
    <property type="match status" value="1"/>
</dbReference>
<sequence length="278" mass="29998">MALVEKVIWYVESHLDDDLSLAGIAGLHGVTPSHLARAFVAATGTSLLRYVRRRRLSRALARLAAREGNVVQVALDAGYGSHEAFTRAFRSEFGMPPSSAQALGNSAHLPALDPKDFDMTTQVQLPDPVTKSCPARHFVGLQARYSAATRPGIPGQWARFNTEDPEFEGQLPGAGYGVVHGFTDDGEWNYLCGNEVKRPIPVPNGYTAVTVPAAVYAVFSAKEHIAAIDQVMTGILDWIAAWDRELAEGATLERYGPEFDPKTGGGGFEVWVPIAAHG</sequence>
<dbReference type="AlphaFoldDB" id="A0A2R8BN70"/>
<feature type="domain" description="HTH araC/xylS-type" evidence="4">
    <location>
        <begin position="5"/>
        <end position="103"/>
    </location>
</feature>
<organism evidence="5 6">
    <name type="scientific">Albidovulum aquaemixtae</name>
    <dbReference type="NCBI Taxonomy" id="1542388"/>
    <lineage>
        <taxon>Bacteria</taxon>
        <taxon>Pseudomonadati</taxon>
        <taxon>Pseudomonadota</taxon>
        <taxon>Alphaproteobacteria</taxon>
        <taxon>Rhodobacterales</taxon>
        <taxon>Paracoccaceae</taxon>
        <taxon>Albidovulum</taxon>
    </lineage>
</organism>
<evidence type="ECO:0000256" key="3">
    <source>
        <dbReference type="ARBA" id="ARBA00023163"/>
    </source>
</evidence>
<dbReference type="InterPro" id="IPR029442">
    <property type="entry name" value="GyrI-like"/>
</dbReference>
<dbReference type="GO" id="GO:0043565">
    <property type="term" value="F:sequence-specific DNA binding"/>
    <property type="evidence" value="ECO:0007669"/>
    <property type="project" value="InterPro"/>
</dbReference>
<keyword evidence="2" id="KW-0238">DNA-binding</keyword>
<dbReference type="InterPro" id="IPR010499">
    <property type="entry name" value="AraC_E-bd"/>
</dbReference>
<dbReference type="Pfam" id="PF06445">
    <property type="entry name" value="GyrI-like"/>
    <property type="match status" value="1"/>
</dbReference>
<dbReference type="RefSeq" id="WP_108854821.1">
    <property type="nucleotide sequence ID" value="NZ_OMOQ01000005.1"/>
</dbReference>
<keyword evidence="1" id="KW-0805">Transcription regulation</keyword>